<feature type="region of interest" description="Disordered" evidence="5">
    <location>
        <begin position="213"/>
        <end position="306"/>
    </location>
</feature>
<evidence type="ECO:0000256" key="3">
    <source>
        <dbReference type="ARBA" id="ARBA00022729"/>
    </source>
</evidence>
<dbReference type="NCBIfam" id="TIGR01167">
    <property type="entry name" value="LPXTG_anchor"/>
    <property type="match status" value="1"/>
</dbReference>
<dbReference type="EMBL" id="RSDO01000003">
    <property type="protein sequence ID" value="RRR54673.1"/>
    <property type="molecule type" value="Genomic_DNA"/>
</dbReference>
<proteinExistence type="predicted"/>
<evidence type="ECO:0000256" key="7">
    <source>
        <dbReference type="SAM" id="SignalP"/>
    </source>
</evidence>
<evidence type="ECO:0000256" key="6">
    <source>
        <dbReference type="SAM" id="Phobius"/>
    </source>
</evidence>
<protein>
    <submittedName>
        <fullName evidence="9">LPXTG cell wall anchor domain-containing protein</fullName>
    </submittedName>
</protein>
<name>A0A426THJ2_STRSU</name>
<gene>
    <name evidence="9" type="ORF">EI998_02185</name>
</gene>
<evidence type="ECO:0000256" key="4">
    <source>
        <dbReference type="ARBA" id="ARBA00023088"/>
    </source>
</evidence>
<dbReference type="Proteomes" id="UP000274117">
    <property type="component" value="Unassembled WGS sequence"/>
</dbReference>
<keyword evidence="6" id="KW-0812">Transmembrane</keyword>
<keyword evidence="2" id="KW-0964">Secreted</keyword>
<evidence type="ECO:0000313" key="9">
    <source>
        <dbReference type="EMBL" id="RRR54673.1"/>
    </source>
</evidence>
<organism evidence="9 10">
    <name type="scientific">Streptococcus suis</name>
    <dbReference type="NCBI Taxonomy" id="1307"/>
    <lineage>
        <taxon>Bacteria</taxon>
        <taxon>Bacillati</taxon>
        <taxon>Bacillota</taxon>
        <taxon>Bacilli</taxon>
        <taxon>Lactobacillales</taxon>
        <taxon>Streptococcaceae</taxon>
        <taxon>Streptococcus</taxon>
    </lineage>
</organism>
<dbReference type="InterPro" id="IPR005877">
    <property type="entry name" value="YSIRK_signal_dom"/>
</dbReference>
<dbReference type="NCBIfam" id="TIGR01168">
    <property type="entry name" value="YSIRK_signal"/>
    <property type="match status" value="1"/>
</dbReference>
<reference evidence="9 10" key="1">
    <citation type="submission" date="2018-11" db="EMBL/GenBank/DDBJ databases">
        <authorList>
            <person name="Stevens M.J."/>
            <person name="Cernela N."/>
            <person name="Spoerry Serrano N."/>
            <person name="Schmitt S."/>
            <person name="Schrenzel J."/>
            <person name="Stephan R."/>
        </authorList>
    </citation>
    <scope>NUCLEOTIDE SEQUENCE [LARGE SCALE GENOMIC DNA]</scope>
    <source>
        <strain evidence="9 10">PP422</strain>
    </source>
</reference>
<feature type="signal peptide" evidence="7">
    <location>
        <begin position="1"/>
        <end position="38"/>
    </location>
</feature>
<reference evidence="9 10" key="2">
    <citation type="submission" date="2018-12" db="EMBL/GenBank/DDBJ databases">
        <title>Whole-genome sequences of fifteen clinical Streptococcus suis strains isolated from pigs between 2006 and 2018.</title>
        <authorList>
            <person name="Stevens M.J.A."/>
            <person name="Cernela N."/>
            <person name="Spoerry Serrano N."/>
            <person name="Schmitt S."/>
            <person name="Schrenzel J."/>
            <person name="Stephan R."/>
        </authorList>
    </citation>
    <scope>NUCLEOTIDE SEQUENCE [LARGE SCALE GENOMIC DNA]</scope>
    <source>
        <strain evidence="9 10">PP422</strain>
    </source>
</reference>
<accession>A0A426THJ2</accession>
<keyword evidence="6" id="KW-0472">Membrane</keyword>
<feature type="chain" id="PRO_5038729127" evidence="7">
    <location>
        <begin position="39"/>
        <end position="332"/>
    </location>
</feature>
<dbReference type="Pfam" id="PF04650">
    <property type="entry name" value="YSIRK_signal"/>
    <property type="match status" value="1"/>
</dbReference>
<dbReference type="InterPro" id="IPR019931">
    <property type="entry name" value="LPXTG_anchor"/>
</dbReference>
<keyword evidence="3 7" id="KW-0732">Signal</keyword>
<comment type="caution">
    <text evidence="9">The sequence shown here is derived from an EMBL/GenBank/DDBJ whole genome shotgun (WGS) entry which is preliminary data.</text>
</comment>
<feature type="transmembrane region" description="Helical" evidence="6">
    <location>
        <begin position="308"/>
        <end position="325"/>
    </location>
</feature>
<evidence type="ECO:0000259" key="8">
    <source>
        <dbReference type="PROSITE" id="PS50847"/>
    </source>
</evidence>
<keyword evidence="1" id="KW-0134">Cell wall</keyword>
<evidence type="ECO:0000256" key="5">
    <source>
        <dbReference type="SAM" id="MobiDB-lite"/>
    </source>
</evidence>
<sequence>MKRKKSFDWYATKQRFSIRKYHFSVASVLLGVSLATLAGAETASAQVDPAATNAELVTATAETPVAESALVVEEVAPVVVCTAQIAYRVVQTDIEINTSYKVGQVMYASVPTTEVVASTEVSYTIDPSQVRSGYELADGQLATVTKTIVEGQTSTNILAFSIVKKKEELAGSATTAEAAADGTTGFRAMNVPADSTLPGEGGDVPVISHVPAYVPVDPGTNEPLKPVDPEDPSKGYIPPVPSNPGEDTLIPYVPFKDDGQPGEPGTDDKPGGPNSGDNNPGGNNPGADTPAQPFTAGQLPNTGKSSSVAGILGAAMLVASLGLAGKRRRRED</sequence>
<evidence type="ECO:0000313" key="10">
    <source>
        <dbReference type="Proteomes" id="UP000274117"/>
    </source>
</evidence>
<dbReference type="Pfam" id="PF00746">
    <property type="entry name" value="Gram_pos_anchor"/>
    <property type="match status" value="1"/>
</dbReference>
<evidence type="ECO:0000256" key="1">
    <source>
        <dbReference type="ARBA" id="ARBA00022512"/>
    </source>
</evidence>
<keyword evidence="4" id="KW-0572">Peptidoglycan-anchor</keyword>
<feature type="domain" description="Gram-positive cocci surface proteins LPxTG" evidence="8">
    <location>
        <begin position="299"/>
        <end position="332"/>
    </location>
</feature>
<keyword evidence="6" id="KW-1133">Transmembrane helix</keyword>
<dbReference type="AlphaFoldDB" id="A0A426THJ2"/>
<dbReference type="PROSITE" id="PS50847">
    <property type="entry name" value="GRAM_POS_ANCHORING"/>
    <property type="match status" value="1"/>
</dbReference>
<evidence type="ECO:0000256" key="2">
    <source>
        <dbReference type="ARBA" id="ARBA00022525"/>
    </source>
</evidence>
<feature type="compositionally biased region" description="Low complexity" evidence="5">
    <location>
        <begin position="271"/>
        <end position="286"/>
    </location>
</feature>